<feature type="transmembrane region" description="Helical" evidence="1">
    <location>
        <begin position="161"/>
        <end position="183"/>
    </location>
</feature>
<feature type="transmembrane region" description="Helical" evidence="1">
    <location>
        <begin position="30"/>
        <end position="47"/>
    </location>
</feature>
<evidence type="ECO:0000259" key="2">
    <source>
        <dbReference type="Pfam" id="PF07331"/>
    </source>
</evidence>
<keyword evidence="1" id="KW-1133">Transmembrane helix</keyword>
<evidence type="ECO:0000313" key="3">
    <source>
        <dbReference type="EMBL" id="ATI43581.1"/>
    </source>
</evidence>
<dbReference type="Pfam" id="PF07331">
    <property type="entry name" value="TctB"/>
    <property type="match status" value="1"/>
</dbReference>
<keyword evidence="3" id="KW-0614">Plasmid</keyword>
<keyword evidence="1" id="KW-0812">Transmembrane</keyword>
<dbReference type="InterPro" id="IPR009936">
    <property type="entry name" value="DUF1468"/>
</dbReference>
<feature type="domain" description="DUF1468" evidence="2">
    <location>
        <begin position="35"/>
        <end position="188"/>
    </location>
</feature>
<dbReference type="AlphaFoldDB" id="A0A291M3M4"/>
<feature type="transmembrane region" description="Helical" evidence="1">
    <location>
        <begin position="131"/>
        <end position="149"/>
    </location>
</feature>
<evidence type="ECO:0000256" key="1">
    <source>
        <dbReference type="SAM" id="Phobius"/>
    </source>
</evidence>
<evidence type="ECO:0000313" key="4">
    <source>
        <dbReference type="Proteomes" id="UP000219050"/>
    </source>
</evidence>
<dbReference type="KEGG" id="cmag:CBW24_15640"/>
<reference evidence="3 4" key="1">
    <citation type="submission" date="2017-05" db="EMBL/GenBank/DDBJ databases">
        <title>Comparative genomic and metabolic analysis of manganese-oxidizing mechanisms in Celeribater manganoxidans DY25T: its adaption to the environment of polymetallic nodule.</title>
        <authorList>
            <person name="Wang X."/>
        </authorList>
    </citation>
    <scope>NUCLEOTIDE SEQUENCE [LARGE SCALE GENOMIC DNA]</scope>
    <source>
        <strain evidence="3 4">DY25</strain>
        <plasmid evidence="4">pdy25-a</plasmid>
    </source>
</reference>
<protein>
    <recommendedName>
        <fullName evidence="2">DUF1468 domain-containing protein</fullName>
    </recommendedName>
</protein>
<dbReference type="Proteomes" id="UP000219050">
    <property type="component" value="Plasmid pDY25-A"/>
</dbReference>
<proteinExistence type="predicted"/>
<geneLocation type="plasmid" evidence="4">
    <name>pdy25-a</name>
</geneLocation>
<accession>A0A291M3M4</accession>
<feature type="transmembrane region" description="Helical" evidence="1">
    <location>
        <begin position="67"/>
        <end position="86"/>
    </location>
</feature>
<name>A0A291M3M4_9RHOB</name>
<keyword evidence="4" id="KW-1185">Reference proteome</keyword>
<sequence>MPHLAGRRGAGRAAPVPPAGNLQVPHTKPFNSHAIFALVLLVLNTVYASQIPELGMPFGRGGEPGAAFLPVILCGFVYIAALRILFMEMRRAPDEVVTELDAGSPHVRRIGLVGPLVVVALTVVFVAAFPYAGYAVSAGVYTFAIALYFNYEELGRWGRALIYSALTAAAITVFGWLFFVRLFDLFLPGWSF</sequence>
<gene>
    <name evidence="3" type="ORF">CBW24_15640</name>
</gene>
<organism evidence="3 4">
    <name type="scientific">Pacificitalea manganoxidans</name>
    <dbReference type="NCBI Taxonomy" id="1411902"/>
    <lineage>
        <taxon>Bacteria</taxon>
        <taxon>Pseudomonadati</taxon>
        <taxon>Pseudomonadota</taxon>
        <taxon>Alphaproteobacteria</taxon>
        <taxon>Rhodobacterales</taxon>
        <taxon>Paracoccaceae</taxon>
        <taxon>Pacificitalea</taxon>
    </lineage>
</organism>
<feature type="transmembrane region" description="Helical" evidence="1">
    <location>
        <begin position="107"/>
        <end position="125"/>
    </location>
</feature>
<dbReference type="EMBL" id="CP021405">
    <property type="protein sequence ID" value="ATI43581.1"/>
    <property type="molecule type" value="Genomic_DNA"/>
</dbReference>
<keyword evidence="1" id="KW-0472">Membrane</keyword>